<comment type="caution">
    <text evidence="3">The sequence shown here is derived from an EMBL/GenBank/DDBJ whole genome shotgun (WGS) entry which is preliminary data.</text>
</comment>
<dbReference type="Gene3D" id="3.90.1300.10">
    <property type="entry name" value="Amidase signature (AS) domain"/>
    <property type="match status" value="1"/>
</dbReference>
<dbReference type="PROSITE" id="PS00571">
    <property type="entry name" value="AMIDASES"/>
    <property type="match status" value="1"/>
</dbReference>
<evidence type="ECO:0000313" key="3">
    <source>
        <dbReference type="EMBL" id="TYS68003.1"/>
    </source>
</evidence>
<protein>
    <submittedName>
        <fullName evidence="3">Amidase</fullName>
    </submittedName>
</protein>
<dbReference type="AlphaFoldDB" id="A0A5D4SXA6"/>
<name>A0A5D4SXA6_9BACI</name>
<dbReference type="OrthoDB" id="9811471at2"/>
<dbReference type="GO" id="GO:0003824">
    <property type="term" value="F:catalytic activity"/>
    <property type="evidence" value="ECO:0007669"/>
    <property type="project" value="InterPro"/>
</dbReference>
<dbReference type="InterPro" id="IPR036928">
    <property type="entry name" value="AS_sf"/>
</dbReference>
<dbReference type="EMBL" id="VTET01000011">
    <property type="protein sequence ID" value="TYS68003.1"/>
    <property type="molecule type" value="Genomic_DNA"/>
</dbReference>
<dbReference type="Pfam" id="PF01425">
    <property type="entry name" value="Amidase"/>
    <property type="match status" value="1"/>
</dbReference>
<feature type="domain" description="Amidase" evidence="2">
    <location>
        <begin position="27"/>
        <end position="476"/>
    </location>
</feature>
<dbReference type="InterPro" id="IPR020556">
    <property type="entry name" value="Amidase_CS"/>
</dbReference>
<evidence type="ECO:0000259" key="2">
    <source>
        <dbReference type="Pfam" id="PF01425"/>
    </source>
</evidence>
<organism evidence="3 4">
    <name type="scientific">Sutcliffiella horikoshii</name>
    <dbReference type="NCBI Taxonomy" id="79883"/>
    <lineage>
        <taxon>Bacteria</taxon>
        <taxon>Bacillati</taxon>
        <taxon>Bacillota</taxon>
        <taxon>Bacilli</taxon>
        <taxon>Bacillales</taxon>
        <taxon>Bacillaceae</taxon>
        <taxon>Sutcliffiella</taxon>
    </lineage>
</organism>
<evidence type="ECO:0000313" key="4">
    <source>
        <dbReference type="Proteomes" id="UP000324517"/>
    </source>
</evidence>
<dbReference type="PANTHER" id="PTHR11895:SF7">
    <property type="entry name" value="GLUTAMYL-TRNA(GLN) AMIDOTRANSFERASE SUBUNIT A, MITOCHONDRIAL"/>
    <property type="match status" value="1"/>
</dbReference>
<proteinExistence type="inferred from homology"/>
<dbReference type="Proteomes" id="UP000324517">
    <property type="component" value="Unassembled WGS sequence"/>
</dbReference>
<sequence>MKREEYKKYDGLGLAELVKKKEVKPIELLEMAVSEIETQNPQLNAVIHRMYEQARAATEMDPKGQFAGVPILLKDIGQEIKSEPKTLGSRALSKYRSKRDSEYVSRLRKGGFQFLGQTNVPEFGLMAITEPVAYGPARNPWKLTHTPGGSSGGSAAAVASGMVPIAGANDGGGSIRIPAAYCGLFGLKPTRGRTPVGPQLGRFWQGAAVEHVLTRTVRDSAAVLDELKGVEKGAAFSIPDYNRSYLEILPQPIEKKLRIAYSTKSPIGTEVDQQCLEAVKKTLKYLELEGHSIEEIDAPVDGKKVATSYLSLYFGEVSAMIAALEEILGRKATLNDVEPATWLLSLIGKSMSAQEFVLNMREWDVAAYAMEEFHETYDFYITPATAFPPAKIGDHKLKRLESIALQVTGKLGSATLLKKMGIVEQLVQESLKRVPFTQLANLTGQPAMSLPVHVTEEGLPVGVQFMAGRGKEDLLLQMAVQIEKTELWVGMEELLSIAAK</sequence>
<reference evidence="3 4" key="1">
    <citation type="submission" date="2019-08" db="EMBL/GenBank/DDBJ databases">
        <title>Bacillus genomes from the desert of Cuatro Cienegas, Coahuila.</title>
        <authorList>
            <person name="Olmedo-Alvarez G."/>
        </authorList>
    </citation>
    <scope>NUCLEOTIDE SEQUENCE [LARGE SCALE GENOMIC DNA]</scope>
    <source>
        <strain evidence="3 4">CH98b_3T</strain>
    </source>
</reference>
<evidence type="ECO:0000256" key="1">
    <source>
        <dbReference type="ARBA" id="ARBA00009199"/>
    </source>
</evidence>
<dbReference type="InterPro" id="IPR000120">
    <property type="entry name" value="Amidase"/>
</dbReference>
<dbReference type="SUPFAM" id="SSF75304">
    <property type="entry name" value="Amidase signature (AS) enzymes"/>
    <property type="match status" value="1"/>
</dbReference>
<dbReference type="PANTHER" id="PTHR11895">
    <property type="entry name" value="TRANSAMIDASE"/>
    <property type="match status" value="1"/>
</dbReference>
<accession>A0A5D4SXA6</accession>
<dbReference type="RefSeq" id="WP_148980330.1">
    <property type="nucleotide sequence ID" value="NZ_JBNILI010000004.1"/>
</dbReference>
<comment type="similarity">
    <text evidence="1">Belongs to the amidase family.</text>
</comment>
<dbReference type="InterPro" id="IPR023631">
    <property type="entry name" value="Amidase_dom"/>
</dbReference>
<gene>
    <name evidence="3" type="ORF">FZC75_18580</name>
</gene>